<dbReference type="Pfam" id="PF03063">
    <property type="entry name" value="Prismane"/>
    <property type="match status" value="2"/>
</dbReference>
<dbReference type="PROSITE" id="PS00198">
    <property type="entry name" value="4FE4S_FER_1"/>
    <property type="match status" value="2"/>
</dbReference>
<dbReference type="GO" id="GO:0051536">
    <property type="term" value="F:iron-sulfur cluster binding"/>
    <property type="evidence" value="ECO:0007669"/>
    <property type="project" value="UniProtKB-KW"/>
</dbReference>
<dbReference type="InterPro" id="IPR004460">
    <property type="entry name" value="CdhA"/>
</dbReference>
<feature type="domain" description="4Fe-4S ferredoxin-type" evidence="7">
    <location>
        <begin position="436"/>
        <end position="466"/>
    </location>
</feature>
<dbReference type="GO" id="GO:0042542">
    <property type="term" value="P:response to hydrogen peroxide"/>
    <property type="evidence" value="ECO:0007669"/>
    <property type="project" value="TreeGrafter"/>
</dbReference>
<evidence type="ECO:0000256" key="6">
    <source>
        <dbReference type="ARBA" id="ARBA00023014"/>
    </source>
</evidence>
<accession>A0A497EW16</accession>
<dbReference type="InterPro" id="IPR017900">
    <property type="entry name" value="4Fe4S_Fe_S_CS"/>
</dbReference>
<dbReference type="InterPro" id="IPR016099">
    <property type="entry name" value="Prismane-like_a/b-sand"/>
</dbReference>
<dbReference type="GO" id="GO:0046872">
    <property type="term" value="F:metal ion binding"/>
    <property type="evidence" value="ECO:0007669"/>
    <property type="project" value="UniProtKB-KW"/>
</dbReference>
<name>A0A497EW16_9CREN</name>
<dbReference type="NCBIfam" id="TIGR00314">
    <property type="entry name" value="cdhA"/>
    <property type="match status" value="1"/>
</dbReference>
<dbReference type="GO" id="GO:0050418">
    <property type="term" value="F:hydroxylamine reductase activity"/>
    <property type="evidence" value="ECO:0007669"/>
    <property type="project" value="TreeGrafter"/>
</dbReference>
<dbReference type="EMBL" id="QMQX01000099">
    <property type="protein sequence ID" value="RLE51573.1"/>
    <property type="molecule type" value="Genomic_DNA"/>
</dbReference>
<evidence type="ECO:0000256" key="2">
    <source>
        <dbReference type="ARBA" id="ARBA00022723"/>
    </source>
</evidence>
<evidence type="ECO:0000256" key="3">
    <source>
        <dbReference type="ARBA" id="ARBA00022737"/>
    </source>
</evidence>
<sequence length="776" mass="84484">MLHPLKLRLSSLESLGVKISGVEVALGRISIAEEAWEPLGPTPMPSVTDLRSWDLTLLSRYKPLYLPTCDFCCLCAYGKCDLSNGMRGACGIDIASHQGRLSVLTYSIGVATHTSHARSLLNRLMSKYGYDVPIDFGPEINVEMPLTRLIAGIKPRTLSDLDQVLRYVEEQIVQTLASTHVGQENNPIDFESKALHLGMLDHLAMEVADACQIAALNFPKGDPNAPLVSLGMGYVNPEKPLVLCIGHNVSDGVEVIEFMEKHGLGGPGERIEVAGLCCTAHDIARYDGGSKIIGPISHQLRFIRTGIPDVLILDEQCIHNQAIYEAQKVRSPVIAVSEKACYGLPDLTDKPVEEIVSMLANGLPGALILDHEKVGAVAALTALQVFPKRSRFKSYLSPEVIRGYALKCVGCGRCRRSCPLNLPIDAAISSAKRGDISLLVSLRDVCLGCARCEPACPASIPILSLIEAAAVNQVVNERFKVRAGRGPILDTEIREVGRPIVFGEIPGVIAIAGCANYPYGRQEVGSMAEEFLRRRYIVTASGCSALTISMYRTESGRSLYEEYPGRFDAGGLVNVGSCVANAHISGAIVKIANIFAKRPLRANYEEIADYVLNRIGACGLVWGVMSQKAFSIIAGFNRLGVPVVIGPQGAKLRRLLMSKEGDAKNFTVYDVRSGQRAWVGPAPQHLLYAAENKAEAVVMMAKLCIRPSDTTMGRAIKLSNYIELYKKYYDSEGLPKDIHFFVRSESDIPITYREEVIEYLKSIGWKPAGKPSVDPT</sequence>
<evidence type="ECO:0000313" key="9">
    <source>
        <dbReference type="Proteomes" id="UP000272051"/>
    </source>
</evidence>
<dbReference type="SUPFAM" id="SSF56821">
    <property type="entry name" value="Prismane protein-like"/>
    <property type="match status" value="1"/>
</dbReference>
<dbReference type="Gene3D" id="1.10.8.190">
    <property type="entry name" value="Carbon monoxide dehydrogenase alpha subunit. Chain M, domain 1"/>
    <property type="match status" value="1"/>
</dbReference>
<evidence type="ECO:0000256" key="5">
    <source>
        <dbReference type="ARBA" id="ARBA00023004"/>
    </source>
</evidence>
<evidence type="ECO:0000313" key="8">
    <source>
        <dbReference type="EMBL" id="RLE51573.1"/>
    </source>
</evidence>
<keyword evidence="5" id="KW-0408">Iron</keyword>
<dbReference type="PROSITE" id="PS51379">
    <property type="entry name" value="4FE4S_FER_2"/>
    <property type="match status" value="2"/>
</dbReference>
<dbReference type="GO" id="GO:0006084">
    <property type="term" value="P:acetyl-CoA metabolic process"/>
    <property type="evidence" value="ECO:0007669"/>
    <property type="project" value="InterPro"/>
</dbReference>
<dbReference type="InterPro" id="IPR017896">
    <property type="entry name" value="4Fe4S_Fe-S-bd"/>
</dbReference>
<dbReference type="Proteomes" id="UP000272051">
    <property type="component" value="Unassembled WGS sequence"/>
</dbReference>
<dbReference type="PANTHER" id="PTHR30109">
    <property type="entry name" value="HYDROXYLAMINE REDUCTASE"/>
    <property type="match status" value="1"/>
</dbReference>
<dbReference type="Gene3D" id="3.30.70.20">
    <property type="match status" value="1"/>
</dbReference>
<feature type="non-terminal residue" evidence="8">
    <location>
        <position position="776"/>
    </location>
</feature>
<evidence type="ECO:0000256" key="4">
    <source>
        <dbReference type="ARBA" id="ARBA00023002"/>
    </source>
</evidence>
<protein>
    <submittedName>
        <fullName evidence="8">CO dehydrogenase/acetyl-CoA synthase complex subunit epsilon</fullName>
    </submittedName>
</protein>
<reference evidence="8 9" key="1">
    <citation type="submission" date="2018-06" db="EMBL/GenBank/DDBJ databases">
        <title>Extensive metabolic versatility and redundancy in microbially diverse, dynamic hydrothermal sediments.</title>
        <authorList>
            <person name="Dombrowski N."/>
            <person name="Teske A."/>
            <person name="Baker B.J."/>
        </authorList>
    </citation>
    <scope>NUCLEOTIDE SEQUENCE [LARGE SCALE GENOMIC DNA]</scope>
    <source>
        <strain evidence="8">B34_G17</strain>
    </source>
</reference>
<keyword evidence="1" id="KW-0533">Nickel</keyword>
<feature type="domain" description="4Fe-4S ferredoxin-type" evidence="7">
    <location>
        <begin position="398"/>
        <end position="427"/>
    </location>
</feature>
<organism evidence="8 9">
    <name type="scientific">Thermoproteota archaeon</name>
    <dbReference type="NCBI Taxonomy" id="2056631"/>
    <lineage>
        <taxon>Archaea</taxon>
        <taxon>Thermoproteota</taxon>
    </lineage>
</organism>
<keyword evidence="4" id="KW-0560">Oxidoreductase</keyword>
<dbReference type="InterPro" id="IPR004137">
    <property type="entry name" value="HCP/CODH"/>
</dbReference>
<keyword evidence="2" id="KW-0479">Metal-binding</keyword>
<dbReference type="GO" id="GO:0004601">
    <property type="term" value="F:peroxidase activity"/>
    <property type="evidence" value="ECO:0007669"/>
    <property type="project" value="TreeGrafter"/>
</dbReference>
<dbReference type="SUPFAM" id="SSF46548">
    <property type="entry name" value="alpha-helical ferredoxin"/>
    <property type="match status" value="1"/>
</dbReference>
<evidence type="ECO:0000256" key="1">
    <source>
        <dbReference type="ARBA" id="ARBA00022596"/>
    </source>
</evidence>
<keyword evidence="3" id="KW-0677">Repeat</keyword>
<comment type="caution">
    <text evidence="8">The sequence shown here is derived from an EMBL/GenBank/DDBJ whole genome shotgun (WGS) entry which is preliminary data.</text>
</comment>
<evidence type="ECO:0000259" key="7">
    <source>
        <dbReference type="PROSITE" id="PS51379"/>
    </source>
</evidence>
<proteinExistence type="predicted"/>
<keyword evidence="6" id="KW-0411">Iron-sulfur</keyword>
<dbReference type="InterPro" id="IPR011254">
    <property type="entry name" value="Prismane-like_sf"/>
</dbReference>
<dbReference type="PANTHER" id="PTHR30109:SF6">
    <property type="entry name" value="ACETYL-COA DECARBONYLASE_SYNTHASE COMPLEX SUBUNIT ALPHA"/>
    <property type="match status" value="1"/>
</dbReference>
<dbReference type="Gene3D" id="3.40.50.2030">
    <property type="match status" value="2"/>
</dbReference>
<dbReference type="AlphaFoldDB" id="A0A497EW16"/>
<gene>
    <name evidence="8" type="primary">cdhA</name>
    <name evidence="8" type="ORF">DRJ33_05640</name>
</gene>